<accession>X1BLT2</accession>
<evidence type="ECO:0000313" key="2">
    <source>
        <dbReference type="EMBL" id="GAG85018.1"/>
    </source>
</evidence>
<dbReference type="InterPro" id="IPR023885">
    <property type="entry name" value="4Fe4S-binding_SPASM_dom"/>
</dbReference>
<feature type="non-terminal residue" evidence="2">
    <location>
        <position position="1"/>
    </location>
</feature>
<proteinExistence type="predicted"/>
<dbReference type="Pfam" id="PF13186">
    <property type="entry name" value="SPASM"/>
    <property type="match status" value="1"/>
</dbReference>
<sequence length="178" mass="20530">HEMADFVRVISSLGPKKLWGDGSKLHFVGLLDYPEIHQLYPNNIPEKYVQEALKVAKDDPNSLPMIFARTSINSLPSIDRCLAWMEPYFALVPHPMTVACCALMMSNNRTEVEKYSFGDYTKELFRDIWTSPYYKWFRRAVTNPTAPIPAACAGCRAYDTSERVKKYGIDYRTKEDFK</sequence>
<protein>
    <recommendedName>
        <fullName evidence="1">4Fe4S-binding SPASM domain-containing protein</fullName>
    </recommendedName>
</protein>
<dbReference type="EMBL" id="BART01011433">
    <property type="protein sequence ID" value="GAG85018.1"/>
    <property type="molecule type" value="Genomic_DNA"/>
</dbReference>
<feature type="domain" description="4Fe4S-binding SPASM" evidence="1">
    <location>
        <begin position="97"/>
        <end position="155"/>
    </location>
</feature>
<dbReference type="Gene3D" id="3.20.20.70">
    <property type="entry name" value="Aldolase class I"/>
    <property type="match status" value="1"/>
</dbReference>
<reference evidence="2" key="1">
    <citation type="journal article" date="2014" name="Front. Microbiol.">
        <title>High frequency of phylogenetically diverse reductive dehalogenase-homologous genes in deep subseafloor sedimentary metagenomes.</title>
        <authorList>
            <person name="Kawai M."/>
            <person name="Futagami T."/>
            <person name="Toyoda A."/>
            <person name="Takaki Y."/>
            <person name="Nishi S."/>
            <person name="Hori S."/>
            <person name="Arai W."/>
            <person name="Tsubouchi T."/>
            <person name="Morono Y."/>
            <person name="Uchiyama I."/>
            <person name="Ito T."/>
            <person name="Fujiyama A."/>
            <person name="Inagaki F."/>
            <person name="Takami H."/>
        </authorList>
    </citation>
    <scope>NUCLEOTIDE SEQUENCE</scope>
    <source>
        <strain evidence="2">Expedition CK06-06</strain>
    </source>
</reference>
<organism evidence="2">
    <name type="scientific">marine sediment metagenome</name>
    <dbReference type="NCBI Taxonomy" id="412755"/>
    <lineage>
        <taxon>unclassified sequences</taxon>
        <taxon>metagenomes</taxon>
        <taxon>ecological metagenomes</taxon>
    </lineage>
</organism>
<evidence type="ECO:0000259" key="1">
    <source>
        <dbReference type="Pfam" id="PF13186"/>
    </source>
</evidence>
<comment type="caution">
    <text evidence="2">The sequence shown here is derived from an EMBL/GenBank/DDBJ whole genome shotgun (WGS) entry which is preliminary data.</text>
</comment>
<dbReference type="AlphaFoldDB" id="X1BLT2"/>
<gene>
    <name evidence="2" type="ORF">S01H4_24360</name>
</gene>
<name>X1BLT2_9ZZZZ</name>
<dbReference type="InterPro" id="IPR013785">
    <property type="entry name" value="Aldolase_TIM"/>
</dbReference>